<keyword evidence="4" id="KW-1185">Reference proteome</keyword>
<dbReference type="Proteomes" id="UP000572212">
    <property type="component" value="Unassembled WGS sequence"/>
</dbReference>
<evidence type="ECO:0000256" key="1">
    <source>
        <dbReference type="SAM" id="MobiDB-lite"/>
    </source>
</evidence>
<proteinExistence type="predicted"/>
<dbReference type="RefSeq" id="WP_184244291.1">
    <property type="nucleotide sequence ID" value="NZ_BAAACU010000022.1"/>
</dbReference>
<feature type="compositionally biased region" description="Basic residues" evidence="1">
    <location>
        <begin position="66"/>
        <end position="81"/>
    </location>
</feature>
<dbReference type="EMBL" id="JACHON010000001">
    <property type="protein sequence ID" value="MBB6511768.1"/>
    <property type="molecule type" value="Genomic_DNA"/>
</dbReference>
<protein>
    <submittedName>
        <fullName evidence="3">Uncharacterized protein</fullName>
    </submittedName>
</protein>
<gene>
    <name evidence="3" type="ORF">GGQ92_000535</name>
</gene>
<evidence type="ECO:0000313" key="3">
    <source>
        <dbReference type="EMBL" id="MBB6511768.1"/>
    </source>
</evidence>
<keyword evidence="2" id="KW-0472">Membrane</keyword>
<sequence>MQTNKMPIMIYAVIVLAVIGFLSALFLDTAGLITSVVTSLLIGALLFGAIYLIFIRRKRSDELTKYRKAVKQSKRKYHTQSKRAPNPSNFNVSSMKLTNNSRKNAPHLRVIEGNKGKKKNRASL</sequence>
<evidence type="ECO:0000256" key="2">
    <source>
        <dbReference type="SAM" id="Phobius"/>
    </source>
</evidence>
<feature type="compositionally biased region" description="Polar residues" evidence="1">
    <location>
        <begin position="82"/>
        <end position="103"/>
    </location>
</feature>
<dbReference type="AlphaFoldDB" id="A0A841RM21"/>
<feature type="transmembrane region" description="Helical" evidence="2">
    <location>
        <begin position="32"/>
        <end position="55"/>
    </location>
</feature>
<name>A0A841RM21_9BACI</name>
<keyword evidence="2" id="KW-1133">Transmembrane helix</keyword>
<feature type="region of interest" description="Disordered" evidence="1">
    <location>
        <begin position="66"/>
        <end position="124"/>
    </location>
</feature>
<organism evidence="3 4">
    <name type="scientific">Gracilibacillus halotolerans</name>
    <dbReference type="NCBI Taxonomy" id="74386"/>
    <lineage>
        <taxon>Bacteria</taxon>
        <taxon>Bacillati</taxon>
        <taxon>Bacillota</taxon>
        <taxon>Bacilli</taxon>
        <taxon>Bacillales</taxon>
        <taxon>Bacillaceae</taxon>
        <taxon>Gracilibacillus</taxon>
    </lineage>
</organism>
<accession>A0A841RM21</accession>
<comment type="caution">
    <text evidence="3">The sequence shown here is derived from an EMBL/GenBank/DDBJ whole genome shotgun (WGS) entry which is preliminary data.</text>
</comment>
<keyword evidence="2" id="KW-0812">Transmembrane</keyword>
<evidence type="ECO:0000313" key="4">
    <source>
        <dbReference type="Proteomes" id="UP000572212"/>
    </source>
</evidence>
<reference evidence="3 4" key="1">
    <citation type="submission" date="2020-08" db="EMBL/GenBank/DDBJ databases">
        <title>Genomic Encyclopedia of Type Strains, Phase IV (KMG-IV): sequencing the most valuable type-strain genomes for metagenomic binning, comparative biology and taxonomic classification.</title>
        <authorList>
            <person name="Goeker M."/>
        </authorList>
    </citation>
    <scope>NUCLEOTIDE SEQUENCE [LARGE SCALE GENOMIC DNA]</scope>
    <source>
        <strain evidence="3 4">DSM 11805</strain>
    </source>
</reference>
<dbReference type="InterPro" id="IPR048110">
    <property type="entry name" value="SA1362/YqhP-like"/>
</dbReference>
<feature type="transmembrane region" description="Helical" evidence="2">
    <location>
        <begin position="7"/>
        <end position="26"/>
    </location>
</feature>
<dbReference type="NCBIfam" id="NF041554">
    <property type="entry name" value="SA1362_fam"/>
    <property type="match status" value="1"/>
</dbReference>